<dbReference type="GO" id="GO:0005506">
    <property type="term" value="F:iron ion binding"/>
    <property type="evidence" value="ECO:0007669"/>
    <property type="project" value="InterPro"/>
</dbReference>
<evidence type="ECO:0000256" key="7">
    <source>
        <dbReference type="ARBA" id="ARBA00022723"/>
    </source>
</evidence>
<keyword evidence="7 13" id="KW-0479">Metal-binding</keyword>
<dbReference type="CDD" id="cd11065">
    <property type="entry name" value="CYP64-like"/>
    <property type="match status" value="1"/>
</dbReference>
<keyword evidence="11 14" id="KW-0503">Monooxygenase</keyword>
<comment type="pathway">
    <text evidence="3">Secondary metabolite biosynthesis.</text>
</comment>
<keyword evidence="9 14" id="KW-0560">Oxidoreductase</keyword>
<dbReference type="Pfam" id="PF00067">
    <property type="entry name" value="p450"/>
    <property type="match status" value="1"/>
</dbReference>
<keyword evidence="6 15" id="KW-0812">Transmembrane</keyword>
<comment type="similarity">
    <text evidence="4 14">Belongs to the cytochrome P450 family.</text>
</comment>
<accession>J7SCR0</accession>
<dbReference type="GeneID" id="24093249"/>
<evidence type="ECO:0000256" key="11">
    <source>
        <dbReference type="ARBA" id="ARBA00023033"/>
    </source>
</evidence>
<name>J7SCR0_9APHY</name>
<dbReference type="GO" id="GO:0016705">
    <property type="term" value="F:oxidoreductase activity, acting on paired donors, with incorporation or reduction of molecular oxygen"/>
    <property type="evidence" value="ECO:0007669"/>
    <property type="project" value="InterPro"/>
</dbReference>
<dbReference type="InterPro" id="IPR050364">
    <property type="entry name" value="Cytochrome_P450_fung"/>
</dbReference>
<evidence type="ECO:0000313" key="17">
    <source>
        <dbReference type="Proteomes" id="UP000006352"/>
    </source>
</evidence>
<evidence type="ECO:0000256" key="3">
    <source>
        <dbReference type="ARBA" id="ARBA00005179"/>
    </source>
</evidence>
<keyword evidence="12 15" id="KW-0472">Membrane</keyword>
<feature type="transmembrane region" description="Helical" evidence="15">
    <location>
        <begin position="302"/>
        <end position="324"/>
    </location>
</feature>
<evidence type="ECO:0000256" key="2">
    <source>
        <dbReference type="ARBA" id="ARBA00004370"/>
    </source>
</evidence>
<evidence type="ECO:0000256" key="14">
    <source>
        <dbReference type="RuleBase" id="RU000461"/>
    </source>
</evidence>
<dbReference type="InParanoid" id="J7SCR0"/>
<dbReference type="GO" id="GO:0004497">
    <property type="term" value="F:monooxygenase activity"/>
    <property type="evidence" value="ECO:0007669"/>
    <property type="project" value="UniProtKB-KW"/>
</dbReference>
<comment type="cofactor">
    <cofactor evidence="1 13">
        <name>heme</name>
        <dbReference type="ChEBI" id="CHEBI:30413"/>
    </cofactor>
</comment>
<dbReference type="InterPro" id="IPR001128">
    <property type="entry name" value="Cyt_P450"/>
</dbReference>
<evidence type="ECO:0000256" key="15">
    <source>
        <dbReference type="SAM" id="Phobius"/>
    </source>
</evidence>
<evidence type="ECO:0000256" key="4">
    <source>
        <dbReference type="ARBA" id="ARBA00010617"/>
    </source>
</evidence>
<dbReference type="InterPro" id="IPR036396">
    <property type="entry name" value="Cyt_P450_sf"/>
</dbReference>
<organism evidence="16 17">
    <name type="scientific">Fibroporia radiculosa</name>
    <dbReference type="NCBI Taxonomy" id="599839"/>
    <lineage>
        <taxon>Eukaryota</taxon>
        <taxon>Fungi</taxon>
        <taxon>Dikarya</taxon>
        <taxon>Basidiomycota</taxon>
        <taxon>Agaricomycotina</taxon>
        <taxon>Agaricomycetes</taxon>
        <taxon>Polyporales</taxon>
        <taxon>Fibroporiaceae</taxon>
        <taxon>Fibroporia</taxon>
    </lineage>
</organism>
<evidence type="ECO:0000256" key="13">
    <source>
        <dbReference type="PIRSR" id="PIRSR602401-1"/>
    </source>
</evidence>
<dbReference type="InterPro" id="IPR017972">
    <property type="entry name" value="Cyt_P450_CS"/>
</dbReference>
<dbReference type="SUPFAM" id="SSF48264">
    <property type="entry name" value="Cytochrome P450"/>
    <property type="match status" value="1"/>
</dbReference>
<dbReference type="OrthoDB" id="3255500at2759"/>
<dbReference type="AlphaFoldDB" id="J7SCR0"/>
<gene>
    <name evidence="16" type="ORF">FIBRA_00332</name>
</gene>
<proteinExistence type="inferred from homology"/>
<keyword evidence="10 13" id="KW-0408">Iron</keyword>
<evidence type="ECO:0000256" key="12">
    <source>
        <dbReference type="ARBA" id="ARBA00023136"/>
    </source>
</evidence>
<evidence type="ECO:0008006" key="18">
    <source>
        <dbReference type="Google" id="ProtNLM"/>
    </source>
</evidence>
<dbReference type="EMBL" id="HE796877">
    <property type="protein sequence ID" value="CCL98338.1"/>
    <property type="molecule type" value="Genomic_DNA"/>
</dbReference>
<dbReference type="Proteomes" id="UP000006352">
    <property type="component" value="Unassembled WGS sequence"/>
</dbReference>
<evidence type="ECO:0000256" key="6">
    <source>
        <dbReference type="ARBA" id="ARBA00022692"/>
    </source>
</evidence>
<dbReference type="GO" id="GO:0020037">
    <property type="term" value="F:heme binding"/>
    <property type="evidence" value="ECO:0007669"/>
    <property type="project" value="InterPro"/>
</dbReference>
<protein>
    <recommendedName>
        <fullName evidence="18">Cytochrome P450</fullName>
    </recommendedName>
</protein>
<dbReference type="PANTHER" id="PTHR46300:SF2">
    <property type="entry name" value="CYTOCHROME P450 MONOOXYGENASE ALNH-RELATED"/>
    <property type="match status" value="1"/>
</dbReference>
<dbReference type="Gene3D" id="1.10.630.10">
    <property type="entry name" value="Cytochrome P450"/>
    <property type="match status" value="1"/>
</dbReference>
<sequence length="521" mass="58770">MPFLREFEAFLTPIFFLLVISIFSHSLRRSMSAYPLPPGPRRLPLLGNAHQLPSEFQHKTFKQWAAKYGDIFYLEVFRKPAIVISSARIAHDLMEKRSSKYSDRPRTVVFTELMGLEPTASILPYGNRWRLHRRWLQTAFQTKTAQRDYQPLQRRRIRQLLSALLDTPEDFRTLIKKSAGGTMMEVTYGHIATAADDGFIEWADDIITRMQEAGSAGTTITDFFPILKYVPEWMPGAGIKRRVSGLRSEVQQLHDVPYERVKSAVDAGSARTSFLASLIEKISADNELTQDDVFNLKGVAGVVYIAGVDTTVTVVVTFILAMVLHPEVYKKAQAEVDRVIGQSRLPDFDDRPSMPYLDCVLKETYRWGCPLPLVVPHQVIQDDEYLGYHIPAGSMIIPNVWAMTRNPDVYPDPDTFIPERFENLDDGTASQLNPSELIFGFGRRICPGRTFADTTIWLLIASVLATMDICKTCDEAGEKITPEPIFKHGNVCHPVPFKCDIRPRSEEAVGVIKLANAEGSS</sequence>
<evidence type="ECO:0000256" key="8">
    <source>
        <dbReference type="ARBA" id="ARBA00022989"/>
    </source>
</evidence>
<dbReference type="PANTHER" id="PTHR46300">
    <property type="entry name" value="P450, PUTATIVE (EUROFUNG)-RELATED-RELATED"/>
    <property type="match status" value="1"/>
</dbReference>
<keyword evidence="5 13" id="KW-0349">Heme</keyword>
<evidence type="ECO:0000313" key="16">
    <source>
        <dbReference type="EMBL" id="CCL98338.1"/>
    </source>
</evidence>
<keyword evidence="8 15" id="KW-1133">Transmembrane helix</keyword>
<comment type="subcellular location">
    <subcellularLocation>
        <location evidence="2">Membrane</location>
    </subcellularLocation>
</comment>
<evidence type="ECO:0000256" key="5">
    <source>
        <dbReference type="ARBA" id="ARBA00022617"/>
    </source>
</evidence>
<evidence type="ECO:0000256" key="9">
    <source>
        <dbReference type="ARBA" id="ARBA00023002"/>
    </source>
</evidence>
<evidence type="ECO:0000256" key="1">
    <source>
        <dbReference type="ARBA" id="ARBA00001971"/>
    </source>
</evidence>
<dbReference type="STRING" id="599839.J7SCR0"/>
<evidence type="ECO:0000256" key="10">
    <source>
        <dbReference type="ARBA" id="ARBA00023004"/>
    </source>
</evidence>
<feature type="binding site" description="axial binding residue" evidence="13">
    <location>
        <position position="446"/>
    </location>
    <ligand>
        <name>heme</name>
        <dbReference type="ChEBI" id="CHEBI:30413"/>
    </ligand>
    <ligandPart>
        <name>Fe</name>
        <dbReference type="ChEBI" id="CHEBI:18248"/>
    </ligandPart>
</feature>
<dbReference type="HOGENOM" id="CLU_001570_2_3_1"/>
<reference evidence="16 17" key="1">
    <citation type="journal article" date="2012" name="Appl. Environ. Microbiol.">
        <title>Short-read sequencing for genomic analysis of the brown rot fungus Fibroporia radiculosa.</title>
        <authorList>
            <person name="Tang J.D."/>
            <person name="Perkins A.D."/>
            <person name="Sonstegard T.S."/>
            <person name="Schroeder S.G."/>
            <person name="Burgess S.C."/>
            <person name="Diehl S.V."/>
        </authorList>
    </citation>
    <scope>NUCLEOTIDE SEQUENCE [LARGE SCALE GENOMIC DNA]</scope>
    <source>
        <strain evidence="16 17">TFFH 294</strain>
    </source>
</reference>
<dbReference type="RefSeq" id="XP_012177621.1">
    <property type="nucleotide sequence ID" value="XM_012322231.1"/>
</dbReference>
<dbReference type="PROSITE" id="PS00086">
    <property type="entry name" value="CYTOCHROME_P450"/>
    <property type="match status" value="1"/>
</dbReference>
<dbReference type="InterPro" id="IPR002401">
    <property type="entry name" value="Cyt_P450_E_grp-I"/>
</dbReference>
<dbReference type="PRINTS" id="PR00463">
    <property type="entry name" value="EP450I"/>
</dbReference>
<keyword evidence="17" id="KW-1185">Reference proteome</keyword>
<dbReference type="GO" id="GO:0016020">
    <property type="term" value="C:membrane"/>
    <property type="evidence" value="ECO:0007669"/>
    <property type="project" value="UniProtKB-SubCell"/>
</dbReference>